<proteinExistence type="predicted"/>
<feature type="region of interest" description="Disordered" evidence="1">
    <location>
        <begin position="93"/>
        <end position="126"/>
    </location>
</feature>
<dbReference type="EMBL" id="JARBHA010000013">
    <property type="protein sequence ID" value="KAJ9684503.1"/>
    <property type="molecule type" value="Genomic_DNA"/>
</dbReference>
<dbReference type="Proteomes" id="UP001168098">
    <property type="component" value="Unassembled WGS sequence"/>
</dbReference>
<accession>A0AA39DGZ1</accession>
<keyword evidence="3" id="KW-1185">Reference proteome</keyword>
<dbReference type="PANTHER" id="PTHR37721">
    <property type="entry name" value="OS05G0464200 PROTEIN"/>
    <property type="match status" value="1"/>
</dbReference>
<protein>
    <submittedName>
        <fullName evidence="2">Uncharacterized protein</fullName>
    </submittedName>
</protein>
<evidence type="ECO:0000313" key="2">
    <source>
        <dbReference type="EMBL" id="KAJ9684503.1"/>
    </source>
</evidence>
<gene>
    <name evidence="2" type="ORF">PVL29_016801</name>
</gene>
<organism evidence="2 3">
    <name type="scientific">Vitis rotundifolia</name>
    <name type="common">Muscadine grape</name>
    <dbReference type="NCBI Taxonomy" id="103349"/>
    <lineage>
        <taxon>Eukaryota</taxon>
        <taxon>Viridiplantae</taxon>
        <taxon>Streptophyta</taxon>
        <taxon>Embryophyta</taxon>
        <taxon>Tracheophyta</taxon>
        <taxon>Spermatophyta</taxon>
        <taxon>Magnoliopsida</taxon>
        <taxon>eudicotyledons</taxon>
        <taxon>Gunneridae</taxon>
        <taxon>Pentapetalae</taxon>
        <taxon>rosids</taxon>
        <taxon>Vitales</taxon>
        <taxon>Vitaceae</taxon>
        <taxon>Viteae</taxon>
        <taxon>Vitis</taxon>
    </lineage>
</organism>
<dbReference type="AlphaFoldDB" id="A0AA39DGZ1"/>
<evidence type="ECO:0000256" key="1">
    <source>
        <dbReference type="SAM" id="MobiDB-lite"/>
    </source>
</evidence>
<comment type="caution">
    <text evidence="2">The sequence shown here is derived from an EMBL/GenBank/DDBJ whole genome shotgun (WGS) entry which is preliminary data.</text>
</comment>
<dbReference type="PANTHER" id="PTHR37721:SF1">
    <property type="entry name" value="OS05G0464200 PROTEIN"/>
    <property type="match status" value="1"/>
</dbReference>
<sequence length="126" mass="13916">MDSHWVRCHLASRLLRPYIDPTKLLGLTNTPTSLQALKTSSLLPFRLKAAMDSKSTKPVKKEKAELPPRRRGRVKAWVMGDWAETLFSIMGVQTGKTEEGEGGESSKIDNPTGESGRALPGRKIKS</sequence>
<reference evidence="2 3" key="1">
    <citation type="journal article" date="2023" name="BMC Biotechnol.">
        <title>Vitis rotundifolia cv Carlos genome sequencing.</title>
        <authorList>
            <person name="Huff M."/>
            <person name="Hulse-Kemp A."/>
            <person name="Scheffler B."/>
            <person name="Youngblood R."/>
            <person name="Simpson S."/>
            <person name="Babiker E."/>
            <person name="Staton M."/>
        </authorList>
    </citation>
    <scope>NUCLEOTIDE SEQUENCE [LARGE SCALE GENOMIC DNA]</scope>
    <source>
        <tissue evidence="2">Leaf</tissue>
    </source>
</reference>
<name>A0AA39DGZ1_VITRO</name>
<evidence type="ECO:0000313" key="3">
    <source>
        <dbReference type="Proteomes" id="UP001168098"/>
    </source>
</evidence>
<feature type="compositionally biased region" description="Basic and acidic residues" evidence="1">
    <location>
        <begin position="96"/>
        <end position="107"/>
    </location>
</feature>